<dbReference type="RefSeq" id="WP_245126354.1">
    <property type="nucleotide sequence ID" value="NZ_CP095063.1"/>
</dbReference>
<gene>
    <name evidence="1" type="ORF">MUN86_25330</name>
</gene>
<dbReference type="EMBL" id="CP095063">
    <property type="protein sequence ID" value="UOQ68800.1"/>
    <property type="molecule type" value="Genomic_DNA"/>
</dbReference>
<name>A0ABY4GD12_9BACT</name>
<evidence type="ECO:0000313" key="1">
    <source>
        <dbReference type="EMBL" id="UOQ68800.1"/>
    </source>
</evidence>
<organism evidence="1 2">
    <name type="scientific">Hymenobacter volaticus</name>
    <dbReference type="NCBI Taxonomy" id="2932254"/>
    <lineage>
        <taxon>Bacteria</taxon>
        <taxon>Pseudomonadati</taxon>
        <taxon>Bacteroidota</taxon>
        <taxon>Cytophagia</taxon>
        <taxon>Cytophagales</taxon>
        <taxon>Hymenobacteraceae</taxon>
        <taxon>Hymenobacter</taxon>
    </lineage>
</organism>
<dbReference type="PANTHER" id="PTHR34599:SF2">
    <property type="entry name" value="TRAF-TYPE DOMAIN-CONTAINING PROTEIN"/>
    <property type="match status" value="1"/>
</dbReference>
<dbReference type="InterPro" id="IPR052559">
    <property type="entry name" value="V-haloperoxidase"/>
</dbReference>
<dbReference type="SUPFAM" id="SSF48317">
    <property type="entry name" value="Acid phosphatase/Vanadium-dependent haloperoxidase"/>
    <property type="match status" value="1"/>
</dbReference>
<dbReference type="CDD" id="cd03398">
    <property type="entry name" value="PAP2_haloperoxidase"/>
    <property type="match status" value="1"/>
</dbReference>
<sequence length="217" mass="23587">MSIPPMAVPYSEDSTSSFYAAAHEVYRISKSLTPEQKAIANHWADVGGVGVGVPGPGHLISIVTGVLQSQRAKLGTAAVVYAKTGIANKDAFIIMWRGKFQYNLLRPVTYIQRHVEAGWLPYLVTPPYPEYPSGLAGIYTPVLQVLLREFGDVPVTDNAYAWNGSAPRHYASITAVMEEAAVSRVYGGIHYRFTQEATLALGRQVGNTIADIPLLPK</sequence>
<dbReference type="InterPro" id="IPR036938">
    <property type="entry name" value="PAP2/HPO_sf"/>
</dbReference>
<protein>
    <submittedName>
        <fullName evidence="1">Vanadium-dependent haloperoxidase</fullName>
    </submittedName>
</protein>
<dbReference type="Proteomes" id="UP000830401">
    <property type="component" value="Plasmid unnamed2"/>
</dbReference>
<dbReference type="Gene3D" id="1.10.606.20">
    <property type="match status" value="1"/>
</dbReference>
<evidence type="ECO:0000313" key="2">
    <source>
        <dbReference type="Proteomes" id="UP000830401"/>
    </source>
</evidence>
<reference evidence="1" key="1">
    <citation type="submission" date="2022-04" db="EMBL/GenBank/DDBJ databases">
        <title>Hymenobacter sp. isolated from the air.</title>
        <authorList>
            <person name="Won M."/>
            <person name="Lee C.-M."/>
            <person name="Woen H.-Y."/>
            <person name="Kwon S.-W."/>
        </authorList>
    </citation>
    <scope>NUCLEOTIDE SEQUENCE</scope>
    <source>
        <strain evidence="1">5420S-77</strain>
        <plasmid evidence="1">unnamed2</plasmid>
    </source>
</reference>
<keyword evidence="1" id="KW-0614">Plasmid</keyword>
<keyword evidence="2" id="KW-1185">Reference proteome</keyword>
<proteinExistence type="predicted"/>
<accession>A0ABY4GD12</accession>
<dbReference type="PANTHER" id="PTHR34599">
    <property type="entry name" value="PEROXIDASE-RELATED"/>
    <property type="match status" value="1"/>
</dbReference>
<geneLocation type="plasmid" evidence="1 2">
    <name>unnamed2</name>
</geneLocation>